<keyword evidence="1" id="KW-0472">Membrane</keyword>
<comment type="caution">
    <text evidence="3">The sequence shown here is derived from an EMBL/GenBank/DDBJ whole genome shotgun (WGS) entry which is preliminary data.</text>
</comment>
<reference evidence="3" key="1">
    <citation type="journal article" date="2021" name="PeerJ">
        <title>Extensive microbial diversity within the chicken gut microbiome revealed by metagenomics and culture.</title>
        <authorList>
            <person name="Gilroy R."/>
            <person name="Ravi A."/>
            <person name="Getino M."/>
            <person name="Pursley I."/>
            <person name="Horton D.L."/>
            <person name="Alikhan N.F."/>
            <person name="Baker D."/>
            <person name="Gharbi K."/>
            <person name="Hall N."/>
            <person name="Watson M."/>
            <person name="Adriaenssens E.M."/>
            <person name="Foster-Nyarko E."/>
            <person name="Jarju S."/>
            <person name="Secka A."/>
            <person name="Antonio M."/>
            <person name="Oren A."/>
            <person name="Chaudhuri R.R."/>
            <person name="La Ragione R."/>
            <person name="Hildebrand F."/>
            <person name="Pallen M.J."/>
        </authorList>
    </citation>
    <scope>NUCLEOTIDE SEQUENCE</scope>
    <source>
        <strain evidence="3">CHK178-16964</strain>
    </source>
</reference>
<feature type="transmembrane region" description="Helical" evidence="1">
    <location>
        <begin position="43"/>
        <end position="60"/>
    </location>
</feature>
<dbReference type="AlphaFoldDB" id="A0A9D2KNJ2"/>
<keyword evidence="1" id="KW-0812">Transmembrane</keyword>
<feature type="transmembrane region" description="Helical" evidence="1">
    <location>
        <begin position="81"/>
        <end position="114"/>
    </location>
</feature>
<evidence type="ECO:0000313" key="4">
    <source>
        <dbReference type="Proteomes" id="UP000823900"/>
    </source>
</evidence>
<evidence type="ECO:0000259" key="2">
    <source>
        <dbReference type="Pfam" id="PF07331"/>
    </source>
</evidence>
<keyword evidence="1" id="KW-1133">Transmembrane helix</keyword>
<sequence length="147" mass="16609">MYLWLGEFIISLIAALIAIFFFADAGTFQDLSTNPVDIGSRAFPRLVCVFLFIFAVYLMVHAIKKTKPLNEKVDLGDFKTIVIGAVILAVYIYVFKAIGYFYTTPFFIFILQFIQGSRKWVTMIAVSIGFSLFAYLVFVQFLGVALP</sequence>
<protein>
    <submittedName>
        <fullName evidence="3">Tripartite tricarboxylate transporter TctB family protein</fullName>
    </submittedName>
</protein>
<reference evidence="3" key="2">
    <citation type="submission" date="2021-04" db="EMBL/GenBank/DDBJ databases">
        <authorList>
            <person name="Gilroy R."/>
        </authorList>
    </citation>
    <scope>NUCLEOTIDE SEQUENCE</scope>
    <source>
        <strain evidence="3">CHK178-16964</strain>
    </source>
</reference>
<gene>
    <name evidence="3" type="ORF">IAA07_06550</name>
</gene>
<organism evidence="3 4">
    <name type="scientific">Candidatus Lachnoclostridium stercoravium</name>
    <dbReference type="NCBI Taxonomy" id="2838633"/>
    <lineage>
        <taxon>Bacteria</taxon>
        <taxon>Bacillati</taxon>
        <taxon>Bacillota</taxon>
        <taxon>Clostridia</taxon>
        <taxon>Lachnospirales</taxon>
        <taxon>Lachnospiraceae</taxon>
    </lineage>
</organism>
<dbReference type="EMBL" id="DWZA01000057">
    <property type="protein sequence ID" value="HJA71229.1"/>
    <property type="molecule type" value="Genomic_DNA"/>
</dbReference>
<feature type="transmembrane region" description="Helical" evidence="1">
    <location>
        <begin position="120"/>
        <end position="146"/>
    </location>
</feature>
<dbReference type="Proteomes" id="UP000823900">
    <property type="component" value="Unassembled WGS sequence"/>
</dbReference>
<dbReference type="Pfam" id="PF07331">
    <property type="entry name" value="TctB"/>
    <property type="match status" value="1"/>
</dbReference>
<accession>A0A9D2KNJ2</accession>
<evidence type="ECO:0000313" key="3">
    <source>
        <dbReference type="EMBL" id="HJA71229.1"/>
    </source>
</evidence>
<feature type="transmembrane region" description="Helical" evidence="1">
    <location>
        <begin position="5"/>
        <end position="23"/>
    </location>
</feature>
<dbReference type="InterPro" id="IPR009936">
    <property type="entry name" value="DUF1468"/>
</dbReference>
<evidence type="ECO:0000256" key="1">
    <source>
        <dbReference type="SAM" id="Phobius"/>
    </source>
</evidence>
<proteinExistence type="predicted"/>
<feature type="domain" description="DUF1468" evidence="2">
    <location>
        <begin position="9"/>
        <end position="147"/>
    </location>
</feature>
<name>A0A9D2KNJ2_9FIRM</name>